<evidence type="ECO:0000313" key="1">
    <source>
        <dbReference type="EMBL" id="MCK8479760.1"/>
    </source>
</evidence>
<name>A0ABT0H5X1_9FLAO</name>
<keyword evidence="2" id="KW-1185">Reference proteome</keyword>
<accession>A0ABT0H5X1</accession>
<sequence>MSDLSKPIYSLTVGEYIELNKEAFAREAEKIINSIQNKPGGSNSSNDIIFIDEVKELTGYKKSTIYSKVCRFEIPIISKRRPLTFSRKDIINWLKEGKPSTIDQEANNYLQNQNDN</sequence>
<protein>
    <submittedName>
        <fullName evidence="1">Helix-turn-helix domain-containing protein</fullName>
    </submittedName>
</protein>
<reference evidence="1" key="1">
    <citation type="submission" date="2022-04" db="EMBL/GenBank/DDBJ databases">
        <authorList>
            <person name="Ren T."/>
        </authorList>
    </citation>
    <scope>NUCLEOTIDE SEQUENCE</scope>
    <source>
        <strain evidence="1">F63249</strain>
    </source>
</reference>
<proteinExistence type="predicted"/>
<dbReference type="EMBL" id="JALPQF010000003">
    <property type="protein sequence ID" value="MCK8479760.1"/>
    <property type="molecule type" value="Genomic_DNA"/>
</dbReference>
<gene>
    <name evidence="1" type="ORF">MUY34_03960</name>
</gene>
<comment type="caution">
    <text evidence="1">The sequence shown here is derived from an EMBL/GenBank/DDBJ whole genome shotgun (WGS) entry which is preliminary data.</text>
</comment>
<dbReference type="Proteomes" id="UP001203687">
    <property type="component" value="Unassembled WGS sequence"/>
</dbReference>
<evidence type="ECO:0000313" key="2">
    <source>
        <dbReference type="Proteomes" id="UP001203687"/>
    </source>
</evidence>
<dbReference type="RefSeq" id="WP_248412011.1">
    <property type="nucleotide sequence ID" value="NZ_JALPQF010000003.1"/>
</dbReference>
<organism evidence="1 2">
    <name type="scientific">Psychroserpens algicola</name>
    <dbReference type="NCBI Taxonomy" id="1719034"/>
    <lineage>
        <taxon>Bacteria</taxon>
        <taxon>Pseudomonadati</taxon>
        <taxon>Bacteroidota</taxon>
        <taxon>Flavobacteriia</taxon>
        <taxon>Flavobacteriales</taxon>
        <taxon>Flavobacteriaceae</taxon>
        <taxon>Psychroserpens</taxon>
    </lineage>
</organism>